<comment type="similarity">
    <text evidence="1">Belongs to the UPF0337 (CsbD) family.</text>
</comment>
<dbReference type="EMBL" id="JAGXFD010000001">
    <property type="protein sequence ID" value="MBZ9568493.1"/>
    <property type="molecule type" value="Genomic_DNA"/>
</dbReference>
<evidence type="ECO:0000313" key="3">
    <source>
        <dbReference type="EMBL" id="MBZ9568493.1"/>
    </source>
</evidence>
<name>A0ABS7X244_9GAMM</name>
<gene>
    <name evidence="3" type="ORF">KGQ91_12510</name>
</gene>
<organism evidence="3 4">
    <name type="scientific">Modicisalibacter tunisiensis</name>
    <dbReference type="NCBI Taxonomy" id="390637"/>
    <lineage>
        <taxon>Bacteria</taxon>
        <taxon>Pseudomonadati</taxon>
        <taxon>Pseudomonadota</taxon>
        <taxon>Gammaproteobacteria</taxon>
        <taxon>Oceanospirillales</taxon>
        <taxon>Halomonadaceae</taxon>
        <taxon>Modicisalibacter</taxon>
    </lineage>
</organism>
<dbReference type="Proteomes" id="UP001319883">
    <property type="component" value="Unassembled WGS sequence"/>
</dbReference>
<accession>A0ABS7X244</accession>
<dbReference type="SUPFAM" id="SSF69047">
    <property type="entry name" value="Hypothetical protein YjbJ"/>
    <property type="match status" value="1"/>
</dbReference>
<dbReference type="PANTHER" id="PTHR34977">
    <property type="entry name" value="UPF0337 PROTEIN YJBJ"/>
    <property type="match status" value="1"/>
</dbReference>
<evidence type="ECO:0000313" key="4">
    <source>
        <dbReference type="Proteomes" id="UP001319883"/>
    </source>
</evidence>
<dbReference type="RefSeq" id="WP_224414899.1">
    <property type="nucleotide sequence ID" value="NZ_JAGXFC010000001.1"/>
</dbReference>
<dbReference type="InterPro" id="IPR026042">
    <property type="entry name" value="YjbJ"/>
</dbReference>
<feature type="domain" description="CsbD-like" evidence="2">
    <location>
        <begin position="4"/>
        <end position="56"/>
    </location>
</feature>
<dbReference type="PIRSF" id="PIRSF039008">
    <property type="entry name" value="YjbJ"/>
    <property type="match status" value="1"/>
</dbReference>
<keyword evidence="4" id="KW-1185">Reference proteome</keyword>
<dbReference type="InterPro" id="IPR008462">
    <property type="entry name" value="CsbD"/>
</dbReference>
<dbReference type="PANTHER" id="PTHR34977:SF1">
    <property type="entry name" value="UPF0337 PROTEIN YJBJ"/>
    <property type="match status" value="1"/>
</dbReference>
<evidence type="ECO:0000259" key="2">
    <source>
        <dbReference type="Pfam" id="PF05532"/>
    </source>
</evidence>
<comment type="caution">
    <text evidence="3">The sequence shown here is derived from an EMBL/GenBank/DDBJ whole genome shotgun (WGS) entry which is preliminary data.</text>
</comment>
<dbReference type="Pfam" id="PF05532">
    <property type="entry name" value="CsbD"/>
    <property type="match status" value="1"/>
</dbReference>
<dbReference type="Gene3D" id="1.10.1470.10">
    <property type="entry name" value="YjbJ"/>
    <property type="match status" value="1"/>
</dbReference>
<sequence length="65" mass="7571">MNRDQVKGNWNQVKGEVKRRWGKLSDDDLDVIGGEYDKLVGKLQERHGLEREQAKKEVDALYDTL</sequence>
<reference evidence="3 4" key="1">
    <citation type="submission" date="2021-05" db="EMBL/GenBank/DDBJ databases">
        <title>Petroleum and Energy Research Collection (APPE): ex situ preservation of microbial diversity associated with the oil industry and exploitation of its biotechnological potential.</title>
        <authorList>
            <person name="Paixao C.T.M."/>
            <person name="Gomes M.B."/>
            <person name="Oliveira V.M."/>
        </authorList>
    </citation>
    <scope>NUCLEOTIDE SEQUENCE [LARGE SCALE GENOMIC DNA]</scope>
    <source>
        <strain evidence="3 4">LIT2</strain>
    </source>
</reference>
<protein>
    <submittedName>
        <fullName evidence="3">CsbD family protein</fullName>
    </submittedName>
</protein>
<dbReference type="InterPro" id="IPR036629">
    <property type="entry name" value="YjbJ_sf"/>
</dbReference>
<proteinExistence type="inferred from homology"/>
<dbReference type="InterPro" id="IPR050423">
    <property type="entry name" value="UPF0337_stress_rsp"/>
</dbReference>
<evidence type="ECO:0000256" key="1">
    <source>
        <dbReference type="ARBA" id="ARBA00009129"/>
    </source>
</evidence>